<dbReference type="EMBL" id="BBYQ01000093">
    <property type="protein sequence ID" value="GAP30736.1"/>
    <property type="molecule type" value="Genomic_DNA"/>
</dbReference>
<dbReference type="InterPro" id="IPR052342">
    <property type="entry name" value="MCH/BMMD"/>
</dbReference>
<name>A0A0B8NGE8_9NOCA</name>
<dbReference type="InterPro" id="IPR029069">
    <property type="entry name" value="HotDog_dom_sf"/>
</dbReference>
<organism evidence="2 3">
    <name type="scientific">Nocardia seriolae</name>
    <dbReference type="NCBI Taxonomy" id="37332"/>
    <lineage>
        <taxon>Bacteria</taxon>
        <taxon>Bacillati</taxon>
        <taxon>Actinomycetota</taxon>
        <taxon>Actinomycetes</taxon>
        <taxon>Mycobacteriales</taxon>
        <taxon>Nocardiaceae</taxon>
        <taxon>Nocardia</taxon>
    </lineage>
</organism>
<dbReference type="AlphaFoldDB" id="A0A0B8NGE8"/>
<reference evidence="1 4" key="3">
    <citation type="submission" date="2016-10" db="EMBL/GenBank/DDBJ databases">
        <title>Genome sequence of Nocardia seriolae strain EM150506, isolated from Anguila japonica.</title>
        <authorList>
            <person name="Han H.-J."/>
        </authorList>
    </citation>
    <scope>NUCLEOTIDE SEQUENCE [LARGE SCALE GENOMIC DNA]</scope>
    <source>
        <strain evidence="1 4">EM150506</strain>
    </source>
</reference>
<protein>
    <submittedName>
        <fullName evidence="2">Acyl dehydratase</fullName>
    </submittedName>
</protein>
<dbReference type="EMBL" id="CP017839">
    <property type="protein sequence ID" value="APA98105.1"/>
    <property type="molecule type" value="Genomic_DNA"/>
</dbReference>
<sequence length="329" mass="35342">MSFVSCGPYFEDLVIGTTFADAPALALTAGHAAVHQSIVGDRLRLPLDAELSARVTGRAPLAHPALVWNTAIGQSTLATRRVKANLFYRGLAFRHAPVLGDTLHTTTTVVGLRQNSAKPGRPATGAAALHIVTVDQTGRTVLDFHRCAMLPLRDPAGETGRDDDLTNIGAPTDAAALAAMYADWRLAEFPESRTPHRKDLRPGLSWDIEGGDVVSSAPELARLTLNIAAVHHDSTAGGGRRLVYGGHTIALSLAQITRDLPGLVTIPAWYSCDHTAPVYESDTLRTNLTIENVTPAGDAALLDLRALVTAEREDRRCPVLDWRFAALYR</sequence>
<dbReference type="OrthoDB" id="9796589at2"/>
<proteinExistence type="predicted"/>
<dbReference type="Proteomes" id="UP000180166">
    <property type="component" value="Chromosome"/>
</dbReference>
<evidence type="ECO:0000313" key="2">
    <source>
        <dbReference type="EMBL" id="GAP30736.1"/>
    </source>
</evidence>
<evidence type="ECO:0000313" key="3">
    <source>
        <dbReference type="Proteomes" id="UP000037179"/>
    </source>
</evidence>
<dbReference type="PANTHER" id="PTHR43664">
    <property type="entry name" value="MONOAMINE OXIDASE-RELATED"/>
    <property type="match status" value="1"/>
</dbReference>
<dbReference type="Gene3D" id="3.10.129.10">
    <property type="entry name" value="Hotdog Thioesterase"/>
    <property type="match status" value="2"/>
</dbReference>
<accession>A0A0B8NGE8</accession>
<dbReference type="CDD" id="cd03451">
    <property type="entry name" value="FkbR2"/>
    <property type="match status" value="1"/>
</dbReference>
<reference evidence="2 3" key="2">
    <citation type="journal article" date="2016" name="Genome Announc.">
        <title>Draft Genome Sequence of Erythromycin- and Oxytetracycline-Sensitive Nocardia seriolae Strain U-1 (NBRC 110359).</title>
        <authorList>
            <person name="Imajoh M."/>
            <person name="Sukeda M."/>
            <person name="Shimizu M."/>
            <person name="Yamane J."/>
            <person name="Ohnishi K."/>
            <person name="Oshima S."/>
        </authorList>
    </citation>
    <scope>NUCLEOTIDE SEQUENCE [LARGE SCALE GENOMIC DNA]</scope>
    <source>
        <strain evidence="2 3">U-1</strain>
    </source>
</reference>
<dbReference type="Proteomes" id="UP000037179">
    <property type="component" value="Unassembled WGS sequence"/>
</dbReference>
<dbReference type="KEGG" id="nsr:NS506_04057"/>
<gene>
    <name evidence="1" type="ORF">NS506_04057</name>
    <name evidence="2" type="ORF">NSK11_contig00093-0002</name>
</gene>
<reference evidence="3" key="1">
    <citation type="submission" date="2015-07" db="EMBL/GenBank/DDBJ databases">
        <title>Nocardia seriolae U-1 whole genome shotgun sequence.</title>
        <authorList>
            <person name="Imajoh M."/>
            <person name="Fukumoto Y."/>
            <person name="Sukeda M."/>
            <person name="Yamane J."/>
            <person name="Yamasaki K."/>
            <person name="Shimizu M."/>
            <person name="Ohnishi K."/>
            <person name="Oshima S."/>
        </authorList>
    </citation>
    <scope>NUCLEOTIDE SEQUENCE [LARGE SCALE GENOMIC DNA]</scope>
    <source>
        <strain evidence="3">U-1</strain>
    </source>
</reference>
<evidence type="ECO:0000313" key="1">
    <source>
        <dbReference type="EMBL" id="APA98105.1"/>
    </source>
</evidence>
<dbReference type="PANTHER" id="PTHR43664:SF1">
    <property type="entry name" value="BETA-METHYLMALYL-COA DEHYDRATASE"/>
    <property type="match status" value="1"/>
</dbReference>
<dbReference type="SUPFAM" id="SSF54637">
    <property type="entry name" value="Thioesterase/thiol ester dehydrase-isomerase"/>
    <property type="match status" value="2"/>
</dbReference>
<keyword evidence="3" id="KW-1185">Reference proteome</keyword>
<evidence type="ECO:0000313" key="4">
    <source>
        <dbReference type="Proteomes" id="UP000180166"/>
    </source>
</evidence>